<keyword evidence="3 6" id="KW-0963">Cytoplasm</keyword>
<comment type="catalytic activity">
    <reaction evidence="1 6">
        <text>beta-D-ribopyranose = beta-D-ribofuranose</text>
        <dbReference type="Rhea" id="RHEA:25432"/>
        <dbReference type="ChEBI" id="CHEBI:27476"/>
        <dbReference type="ChEBI" id="CHEBI:47002"/>
        <dbReference type="EC" id="5.4.99.62"/>
    </reaction>
</comment>
<evidence type="ECO:0000256" key="6">
    <source>
        <dbReference type="HAMAP-Rule" id="MF_01661"/>
    </source>
</evidence>
<comment type="subcellular location">
    <subcellularLocation>
        <location evidence="6">Cytoplasm</location>
    </subcellularLocation>
</comment>
<evidence type="ECO:0000313" key="7">
    <source>
        <dbReference type="EMBL" id="SDX13472.1"/>
    </source>
</evidence>
<comment type="caution">
    <text evidence="7">The sequence shown here is derived from an EMBL/GenBank/DDBJ whole genome shotgun (WGS) entry which is preliminary data.</text>
</comment>
<keyword evidence="5 6" id="KW-0119">Carbohydrate metabolism</keyword>
<dbReference type="Pfam" id="PF05025">
    <property type="entry name" value="RbsD_FucU"/>
    <property type="match status" value="1"/>
</dbReference>
<keyword evidence="8" id="KW-1185">Reference proteome</keyword>
<feature type="active site" description="Proton donor" evidence="6">
    <location>
        <position position="36"/>
    </location>
</feature>
<comment type="function">
    <text evidence="6">Catalyzes the interconversion of beta-pyran and beta-furan forms of D-ribose.</text>
</comment>
<name>A0A1H2Z7N7_9RHOB</name>
<dbReference type="EMBL" id="FNOB01000010">
    <property type="protein sequence ID" value="SDX13472.1"/>
    <property type="molecule type" value="Genomic_DNA"/>
</dbReference>
<evidence type="ECO:0000256" key="1">
    <source>
        <dbReference type="ARBA" id="ARBA00000223"/>
    </source>
</evidence>
<dbReference type="InterPro" id="IPR007721">
    <property type="entry name" value="RbsD_FucU"/>
</dbReference>
<evidence type="ECO:0000256" key="3">
    <source>
        <dbReference type="ARBA" id="ARBA00022490"/>
    </source>
</evidence>
<evidence type="ECO:0000313" key="8">
    <source>
        <dbReference type="Proteomes" id="UP000199541"/>
    </source>
</evidence>
<evidence type="ECO:0000256" key="5">
    <source>
        <dbReference type="ARBA" id="ARBA00023277"/>
    </source>
</evidence>
<dbReference type="NCBIfam" id="NF008761">
    <property type="entry name" value="PRK11797.1"/>
    <property type="match status" value="1"/>
</dbReference>
<feature type="binding site" evidence="6">
    <location>
        <begin position="144"/>
        <end position="146"/>
    </location>
    <ligand>
        <name>substrate</name>
    </ligand>
</feature>
<dbReference type="PANTHER" id="PTHR37831:SF1">
    <property type="entry name" value="D-RIBOSE PYRANASE"/>
    <property type="match status" value="1"/>
</dbReference>
<dbReference type="Gene3D" id="3.40.1650.10">
    <property type="entry name" value="RbsD-like domain"/>
    <property type="match status" value="1"/>
</dbReference>
<comment type="similarity">
    <text evidence="6">Belongs to the RbsD / FucU family. RbsD subfamily.</text>
</comment>
<comment type="pathway">
    <text evidence="6">Carbohydrate metabolism; D-ribose degradation; D-ribose 5-phosphate from beta-D-ribopyranose: step 1/2.</text>
</comment>
<dbReference type="InterPro" id="IPR023064">
    <property type="entry name" value="D-ribose_pyranase"/>
</dbReference>
<dbReference type="EC" id="5.4.99.62" evidence="2 6"/>
<keyword evidence="4 6" id="KW-0413">Isomerase</keyword>
<evidence type="ECO:0000256" key="2">
    <source>
        <dbReference type="ARBA" id="ARBA00012862"/>
    </source>
</evidence>
<dbReference type="HAMAP" id="MF_01661">
    <property type="entry name" value="D_rib_pyranase"/>
    <property type="match status" value="1"/>
</dbReference>
<protein>
    <recommendedName>
        <fullName evidence="2 6">D-ribose pyranase</fullName>
        <ecNumber evidence="2 6">5.4.99.62</ecNumber>
    </recommendedName>
</protein>
<organism evidence="7 8">
    <name type="scientific">Allgaiera indica</name>
    <dbReference type="NCBI Taxonomy" id="765699"/>
    <lineage>
        <taxon>Bacteria</taxon>
        <taxon>Pseudomonadati</taxon>
        <taxon>Pseudomonadota</taxon>
        <taxon>Alphaproteobacteria</taxon>
        <taxon>Rhodobacterales</taxon>
        <taxon>Paracoccaceae</taxon>
        <taxon>Allgaiera</taxon>
    </lineage>
</organism>
<reference evidence="7 8" key="1">
    <citation type="submission" date="2016-10" db="EMBL/GenBank/DDBJ databases">
        <authorList>
            <person name="Varghese N."/>
            <person name="Submissions S."/>
        </authorList>
    </citation>
    <scope>NUCLEOTIDE SEQUENCE [LARGE SCALE GENOMIC DNA]</scope>
    <source>
        <strain evidence="7 8">DSM 24802</strain>
    </source>
</reference>
<gene>
    <name evidence="6" type="primary">rbsD</name>
    <name evidence="7" type="ORF">SAMN05444006_110109</name>
</gene>
<sequence length="155" mass="16589">MKARGEDSGSFPKGGQMKRSGILNPALCQVLASMGHTDSIVVCDAGLPIPEGPERIDLSVCPGLPAFRDVLAAIAAELQIEKALTACEFEPQNPQLYHETVSLLKAQEAAQGAPIALARISHEEFKRMTRTARAIVRTGECTPFANVILYSGVPF</sequence>
<dbReference type="Proteomes" id="UP000199541">
    <property type="component" value="Unassembled WGS sequence"/>
</dbReference>
<accession>A0A1H2Z7N7</accession>
<feature type="binding site" evidence="6">
    <location>
        <position position="44"/>
    </location>
    <ligand>
        <name>substrate</name>
    </ligand>
</feature>
<dbReference type="PANTHER" id="PTHR37831">
    <property type="entry name" value="D-RIBOSE PYRANASE"/>
    <property type="match status" value="1"/>
</dbReference>
<feature type="binding site" evidence="6">
    <location>
        <position position="122"/>
    </location>
    <ligand>
        <name>substrate</name>
    </ligand>
</feature>
<dbReference type="SUPFAM" id="SSF102546">
    <property type="entry name" value="RbsD-like"/>
    <property type="match status" value="1"/>
</dbReference>
<proteinExistence type="inferred from homology"/>
<dbReference type="InterPro" id="IPR023750">
    <property type="entry name" value="RbsD-like_sf"/>
</dbReference>
<evidence type="ECO:0000256" key="4">
    <source>
        <dbReference type="ARBA" id="ARBA00023235"/>
    </source>
</evidence>
<comment type="subunit">
    <text evidence="6">Homodecamer.</text>
</comment>